<dbReference type="PANTHER" id="PTHR12317">
    <property type="entry name" value="DIACYLGLYCEROL O-ACYLTRANSFERASE"/>
    <property type="match status" value="1"/>
</dbReference>
<reference evidence="12 13" key="1">
    <citation type="journal article" date="2018" name="Plant J.">
        <title>Genome sequences of Chlorella sorokiniana UTEX 1602 and Micractinium conductrix SAG 241.80: implications to maltose excretion by a green alga.</title>
        <authorList>
            <person name="Arriola M.B."/>
            <person name="Velmurugan N."/>
            <person name="Zhang Y."/>
            <person name="Plunkett M.H."/>
            <person name="Hondzo H."/>
            <person name="Barney B.M."/>
        </authorList>
    </citation>
    <scope>NUCLEOTIDE SEQUENCE [LARGE SCALE GENOMIC DNA]</scope>
    <source>
        <strain evidence="12 13">SAG 241.80</strain>
    </source>
</reference>
<evidence type="ECO:0000256" key="1">
    <source>
        <dbReference type="ARBA" id="ARBA00004477"/>
    </source>
</evidence>
<dbReference type="GO" id="GO:0005789">
    <property type="term" value="C:endoplasmic reticulum membrane"/>
    <property type="evidence" value="ECO:0007669"/>
    <property type="project" value="UniProtKB-SubCell"/>
</dbReference>
<dbReference type="EMBL" id="LHPF02000008">
    <property type="protein sequence ID" value="PSC73158.1"/>
    <property type="molecule type" value="Genomic_DNA"/>
</dbReference>
<organism evidence="12 13">
    <name type="scientific">Micractinium conductrix</name>
    <dbReference type="NCBI Taxonomy" id="554055"/>
    <lineage>
        <taxon>Eukaryota</taxon>
        <taxon>Viridiplantae</taxon>
        <taxon>Chlorophyta</taxon>
        <taxon>core chlorophytes</taxon>
        <taxon>Trebouxiophyceae</taxon>
        <taxon>Chlorellales</taxon>
        <taxon>Chlorellaceae</taxon>
        <taxon>Chlorella clade</taxon>
        <taxon>Micractinium</taxon>
    </lineage>
</organism>
<accession>A0A2P6VGF5</accession>
<proteinExistence type="inferred from homology"/>
<feature type="transmembrane region" description="Helical" evidence="11">
    <location>
        <begin position="323"/>
        <end position="344"/>
    </location>
</feature>
<comment type="caution">
    <text evidence="12">The sequence shown here is derived from an EMBL/GenBank/DDBJ whole genome shotgun (WGS) entry which is preliminary data.</text>
</comment>
<dbReference type="STRING" id="554055.A0A2P6VGF5"/>
<dbReference type="Pfam" id="PF03982">
    <property type="entry name" value="DAGAT"/>
    <property type="match status" value="1"/>
</dbReference>
<evidence type="ECO:0000256" key="4">
    <source>
        <dbReference type="ARBA" id="ARBA00022679"/>
    </source>
</evidence>
<evidence type="ECO:0000256" key="9">
    <source>
        <dbReference type="ARBA" id="ARBA00023136"/>
    </source>
</evidence>
<keyword evidence="4" id="KW-0808">Transferase</keyword>
<evidence type="ECO:0000256" key="2">
    <source>
        <dbReference type="ARBA" id="ARBA00005420"/>
    </source>
</evidence>
<evidence type="ECO:0000256" key="8">
    <source>
        <dbReference type="ARBA" id="ARBA00023098"/>
    </source>
</evidence>
<evidence type="ECO:0000256" key="11">
    <source>
        <dbReference type="SAM" id="Phobius"/>
    </source>
</evidence>
<evidence type="ECO:0000313" key="13">
    <source>
        <dbReference type="Proteomes" id="UP000239649"/>
    </source>
</evidence>
<evidence type="ECO:0000313" key="12">
    <source>
        <dbReference type="EMBL" id="PSC73158.1"/>
    </source>
</evidence>
<dbReference type="Proteomes" id="UP000239649">
    <property type="component" value="Unassembled WGS sequence"/>
</dbReference>
<dbReference type="SUPFAM" id="SSF53474">
    <property type="entry name" value="alpha/beta-Hydrolases"/>
    <property type="match status" value="1"/>
</dbReference>
<sequence length="643" mass="68985">MADAEPAPPAPPPELYSSAAGEAALRQLYVSTLIDLSFPEERLVPTSFGTGSVVVCGPSDAPPLVVWHGTAAPAPDMLLEVPQLVERFRVYAPDIPCQAGSRSDPALLDPATHAYGRWAAEVVLGLGLLRGTRPPVHVGVSLGALVLLDLAVVKPEAICGAALLSPGMGLEPVTGQKRRMPWQLALGFALYRWLPCAPAAWLALAPMCDEPRRAPPVLDNVKLAIRHCSYFPDAPGPFTDEQLRCLAGVPVLVEAPEHDVFGSAQAAVERARAVWPDCEAVLVRGAKHMPGGRGMRETNERMIKALERTTMATKRAANRRRSLLSYLALAWGIGGFLLSVFSLLVCALNVHRPAGAAGLALLLGSVLLPLHPTPPRWAARFLARSVAELRAYFPINVIYEDEAAFASNKPGSPTPGPFVVGYEPHSVLPLGMCVFSPHARDTPPSLSRSVIAATSTLFLAPGMRHMCYWLGCRSASRQVLQQSLAEGSTVVLCPGGVAECFEMDPRQGHEVAFLRSRTGFVRLAMQAGAPIVPAFAFGQTAHYSWWRPFIDWPKQLVPRGAMGSFVRRIGYVPMLAWGILGSALPRQVPMTIAVGRPIPVPHTANPSKAEVQATLDAYIAALQGIFERHKAAAGHAHDTLTVL</sequence>
<keyword evidence="10" id="KW-0012">Acyltransferase</keyword>
<dbReference type="PANTHER" id="PTHR12317:SF63">
    <property type="entry name" value="DIACYLGLYCEROL O-ACYLTRANSFERASE 2"/>
    <property type="match status" value="1"/>
</dbReference>
<evidence type="ECO:0000256" key="3">
    <source>
        <dbReference type="ARBA" id="ARBA00022516"/>
    </source>
</evidence>
<evidence type="ECO:0000256" key="10">
    <source>
        <dbReference type="ARBA" id="ARBA00023315"/>
    </source>
</evidence>
<dbReference type="CDD" id="cd07987">
    <property type="entry name" value="LPLAT_MGAT-like"/>
    <property type="match status" value="1"/>
</dbReference>
<keyword evidence="5 11" id="KW-0812">Transmembrane</keyword>
<gene>
    <name evidence="12" type="ORF">C2E20_3730</name>
</gene>
<evidence type="ECO:0000256" key="5">
    <source>
        <dbReference type="ARBA" id="ARBA00022692"/>
    </source>
</evidence>
<keyword evidence="13" id="KW-1185">Reference proteome</keyword>
<evidence type="ECO:0000256" key="7">
    <source>
        <dbReference type="ARBA" id="ARBA00022989"/>
    </source>
</evidence>
<keyword evidence="7 11" id="KW-1133">Transmembrane helix</keyword>
<protein>
    <submittedName>
        <fullName evidence="12">Diacylglycerol O-acyltransferase 2 isoform B</fullName>
    </submittedName>
</protein>
<dbReference type="OrthoDB" id="264532at2759"/>
<dbReference type="GO" id="GO:0019432">
    <property type="term" value="P:triglyceride biosynthetic process"/>
    <property type="evidence" value="ECO:0007669"/>
    <property type="project" value="TreeGrafter"/>
</dbReference>
<dbReference type="InterPro" id="IPR029058">
    <property type="entry name" value="AB_hydrolase_fold"/>
</dbReference>
<name>A0A2P6VGF5_9CHLO</name>
<evidence type="ECO:0000256" key="6">
    <source>
        <dbReference type="ARBA" id="ARBA00022824"/>
    </source>
</evidence>
<dbReference type="GO" id="GO:0004144">
    <property type="term" value="F:diacylglycerol O-acyltransferase activity"/>
    <property type="evidence" value="ECO:0007669"/>
    <property type="project" value="UniProtKB-ARBA"/>
</dbReference>
<keyword evidence="9 11" id="KW-0472">Membrane</keyword>
<comment type="subcellular location">
    <subcellularLocation>
        <location evidence="1">Endoplasmic reticulum membrane</location>
        <topology evidence="1">Multi-pass membrane protein</topology>
    </subcellularLocation>
</comment>
<keyword evidence="8" id="KW-0443">Lipid metabolism</keyword>
<keyword evidence="3" id="KW-0444">Lipid biosynthesis</keyword>
<dbReference type="InterPro" id="IPR007130">
    <property type="entry name" value="DAGAT"/>
</dbReference>
<dbReference type="Gene3D" id="3.40.50.1820">
    <property type="entry name" value="alpha/beta hydrolase"/>
    <property type="match status" value="1"/>
</dbReference>
<keyword evidence="6" id="KW-0256">Endoplasmic reticulum</keyword>
<comment type="similarity">
    <text evidence="2">Belongs to the diacylglycerol acyltransferase family.</text>
</comment>
<dbReference type="AlphaFoldDB" id="A0A2P6VGF5"/>